<dbReference type="AlphaFoldDB" id="W9QVQ7"/>
<dbReference type="eggNOG" id="KOG2463">
    <property type="taxonomic scope" value="Eukaryota"/>
</dbReference>
<gene>
    <name evidence="1" type="ORF">L484_017190</name>
</gene>
<dbReference type="EMBL" id="KE344232">
    <property type="protein sequence ID" value="EXB55284.1"/>
    <property type="molecule type" value="Genomic_DNA"/>
</dbReference>
<proteinExistence type="predicted"/>
<organism evidence="1 2">
    <name type="scientific">Morus notabilis</name>
    <dbReference type="NCBI Taxonomy" id="981085"/>
    <lineage>
        <taxon>Eukaryota</taxon>
        <taxon>Viridiplantae</taxon>
        <taxon>Streptophyta</taxon>
        <taxon>Embryophyta</taxon>
        <taxon>Tracheophyta</taxon>
        <taxon>Spermatophyta</taxon>
        <taxon>Magnoliopsida</taxon>
        <taxon>eudicotyledons</taxon>
        <taxon>Gunneridae</taxon>
        <taxon>Pentapetalae</taxon>
        <taxon>rosids</taxon>
        <taxon>fabids</taxon>
        <taxon>Rosales</taxon>
        <taxon>Moraceae</taxon>
        <taxon>Moreae</taxon>
        <taxon>Morus</taxon>
    </lineage>
</organism>
<dbReference type="STRING" id="981085.W9QVQ7"/>
<name>W9QVQ7_9ROSA</name>
<sequence>MITGDQVLTACDVASLVIVSKPTSILSPGRNGEGYEWVSPDEKIGFPSENQETPKLFLVPCWSNLLKNQTALKPLNLSPSPTVGAFVERCKSTKGIAVTVVDANAIIDGGERLSQCADKFVSIPEVMDTLLYLDTLVERAQEWMRCSSYYIDLGNWK</sequence>
<evidence type="ECO:0000313" key="2">
    <source>
        <dbReference type="Proteomes" id="UP000030645"/>
    </source>
</evidence>
<protein>
    <submittedName>
        <fullName evidence="1">Uncharacterized protein</fullName>
    </submittedName>
</protein>
<accession>W9QVQ7</accession>
<keyword evidence="2" id="KW-1185">Reference proteome</keyword>
<reference evidence="2" key="1">
    <citation type="submission" date="2013-01" db="EMBL/GenBank/DDBJ databases">
        <title>Draft Genome Sequence of a Mulberry Tree, Morus notabilis C.K. Schneid.</title>
        <authorList>
            <person name="He N."/>
            <person name="Zhao S."/>
        </authorList>
    </citation>
    <scope>NUCLEOTIDE SEQUENCE</scope>
</reference>
<evidence type="ECO:0000313" key="1">
    <source>
        <dbReference type="EMBL" id="EXB55284.1"/>
    </source>
</evidence>
<dbReference type="Proteomes" id="UP000030645">
    <property type="component" value="Unassembled WGS sequence"/>
</dbReference>